<dbReference type="NCBIfam" id="TIGR04359">
    <property type="entry name" value="TrbK_RP4"/>
    <property type="match status" value="1"/>
</dbReference>
<evidence type="ECO:0000313" key="2">
    <source>
        <dbReference type="Proteomes" id="UP000321110"/>
    </source>
</evidence>
<dbReference type="AlphaFoldDB" id="A0A5C7VWD0"/>
<accession>A0A5C7VWD0</accession>
<gene>
    <name evidence="1" type="primary">trbK</name>
    <name evidence="1" type="ORF">E6Q69_16420</name>
</gene>
<keyword evidence="1" id="KW-0449">Lipoprotein</keyword>
<organism evidence="1 2">
    <name type="scientific">Aquipseudomonas alcaligenes</name>
    <name type="common">Pseudomonas alcaligenes</name>
    <dbReference type="NCBI Taxonomy" id="43263"/>
    <lineage>
        <taxon>Bacteria</taxon>
        <taxon>Pseudomonadati</taxon>
        <taxon>Pseudomonadota</taxon>
        <taxon>Gammaproteobacteria</taxon>
        <taxon>Pseudomonadales</taxon>
        <taxon>Pseudomonadaceae</taxon>
        <taxon>Aquipseudomonas</taxon>
    </lineage>
</organism>
<dbReference type="Proteomes" id="UP000321110">
    <property type="component" value="Unassembled WGS sequence"/>
</dbReference>
<dbReference type="EMBL" id="SSFO01000276">
    <property type="protein sequence ID" value="TXI28408.1"/>
    <property type="molecule type" value="Genomic_DNA"/>
</dbReference>
<name>A0A5C7VWD0_AQUAC</name>
<reference evidence="1 2" key="1">
    <citation type="submission" date="2018-09" db="EMBL/GenBank/DDBJ databases">
        <title>Metagenome Assembled Genomes from an Advanced Water Purification Facility.</title>
        <authorList>
            <person name="Stamps B.W."/>
            <person name="Spear J.R."/>
        </authorList>
    </citation>
    <scope>NUCLEOTIDE SEQUENCE [LARGE SCALE GENOMIC DNA]</scope>
    <source>
        <strain evidence="1">Bin_52_1</strain>
    </source>
</reference>
<evidence type="ECO:0000313" key="1">
    <source>
        <dbReference type="EMBL" id="TXI28408.1"/>
    </source>
</evidence>
<comment type="caution">
    <text evidence="1">The sequence shown here is derived from an EMBL/GenBank/DDBJ whole genome shotgun (WGS) entry which is preliminary data.</text>
</comment>
<sequence>MKVKKFATSLLIASLALQLSGCFDSEPEVVKLPEVNDLNCQPSEIAKIEPMKARQEFSGQCSRRGTNVQLSPEGKW</sequence>
<protein>
    <submittedName>
        <fullName evidence="1">Entry exclusion lipoprotein TrbK</fullName>
    </submittedName>
</protein>
<dbReference type="InterPro" id="IPR027584">
    <property type="entry name" value="TrbK_RP4"/>
</dbReference>
<proteinExistence type="predicted"/>